<keyword evidence="1" id="KW-1133">Transmembrane helix</keyword>
<feature type="transmembrane region" description="Helical" evidence="1">
    <location>
        <begin position="12"/>
        <end position="29"/>
    </location>
</feature>
<gene>
    <name evidence="2" type="ORF">BX591_1513</name>
</gene>
<name>A0A329BA73_9BURK</name>
<dbReference type="RefSeq" id="WP_111935853.1">
    <property type="nucleotide sequence ID" value="NZ_CADFFP010000048.1"/>
</dbReference>
<proteinExistence type="predicted"/>
<dbReference type="AlphaFoldDB" id="A0A329BA73"/>
<dbReference type="Proteomes" id="UP000248918">
    <property type="component" value="Unassembled WGS sequence"/>
</dbReference>
<feature type="transmembrane region" description="Helical" evidence="1">
    <location>
        <begin position="35"/>
        <end position="51"/>
    </location>
</feature>
<evidence type="ECO:0000313" key="3">
    <source>
        <dbReference type="Proteomes" id="UP000248918"/>
    </source>
</evidence>
<organism evidence="2 3">
    <name type="scientific">Paraburkholderia bryophila</name>
    <dbReference type="NCBI Taxonomy" id="420952"/>
    <lineage>
        <taxon>Bacteria</taxon>
        <taxon>Pseudomonadati</taxon>
        <taxon>Pseudomonadota</taxon>
        <taxon>Betaproteobacteria</taxon>
        <taxon>Burkholderiales</taxon>
        <taxon>Burkholderiaceae</taxon>
        <taxon>Paraburkholderia</taxon>
    </lineage>
</organism>
<comment type="caution">
    <text evidence="2">The sequence shown here is derived from an EMBL/GenBank/DDBJ whole genome shotgun (WGS) entry which is preliminary data.</text>
</comment>
<reference evidence="2 3" key="1">
    <citation type="submission" date="2018-06" db="EMBL/GenBank/DDBJ databases">
        <title>Genomic Encyclopedia of Type Strains, Phase III (KMG-III): the genomes of soil and plant-associated and newly described type strains.</title>
        <authorList>
            <person name="Whitman W."/>
        </authorList>
    </citation>
    <scope>NUCLEOTIDE SEQUENCE [LARGE SCALE GENOMIC DNA]</scope>
    <source>
        <strain evidence="2 3">LMG 23644</strain>
    </source>
</reference>
<protein>
    <submittedName>
        <fullName evidence="2">Uncharacterized protein</fullName>
    </submittedName>
</protein>
<evidence type="ECO:0000313" key="2">
    <source>
        <dbReference type="EMBL" id="RAS16046.1"/>
    </source>
</evidence>
<keyword evidence="1" id="KW-0472">Membrane</keyword>
<keyword evidence="1" id="KW-0812">Transmembrane</keyword>
<dbReference type="EMBL" id="QLTK01000051">
    <property type="protein sequence ID" value="RAS16046.1"/>
    <property type="molecule type" value="Genomic_DNA"/>
</dbReference>
<accession>A0A329BA73</accession>
<sequence>MKVGSKEWWIDRAALIAVAIGCAALAWLFSVSAGSHATEILLAVVFVALILDNRRMRKLLKDRTPPA</sequence>
<evidence type="ECO:0000256" key="1">
    <source>
        <dbReference type="SAM" id="Phobius"/>
    </source>
</evidence>